<dbReference type="InterPro" id="IPR051465">
    <property type="entry name" value="Cell_Envelope_Struct_Comp"/>
</dbReference>
<proteinExistence type="predicted"/>
<evidence type="ECO:0000256" key="2">
    <source>
        <dbReference type="SAM" id="SignalP"/>
    </source>
</evidence>
<dbReference type="InterPro" id="IPR001119">
    <property type="entry name" value="SLH_dom"/>
</dbReference>
<dbReference type="PROSITE" id="PS51272">
    <property type="entry name" value="SLH"/>
    <property type="match status" value="3"/>
</dbReference>
<accession>A0A1V1I3I0</accession>
<feature type="signal peptide" evidence="2">
    <location>
        <begin position="1"/>
        <end position="25"/>
    </location>
</feature>
<dbReference type="PANTHER" id="PTHR43308">
    <property type="entry name" value="OUTER MEMBRANE PROTEIN ALPHA-RELATED"/>
    <property type="match status" value="1"/>
</dbReference>
<keyword evidence="1" id="KW-0677">Repeat</keyword>
<feature type="chain" id="PRO_5012617857" evidence="2">
    <location>
        <begin position="26"/>
        <end position="438"/>
    </location>
</feature>
<keyword evidence="2" id="KW-0732">Signal</keyword>
<reference evidence="4 5" key="1">
    <citation type="submission" date="2014-04" db="EMBL/GenBank/DDBJ databases">
        <authorList>
            <person name="Hornung B.V."/>
        </authorList>
    </citation>
    <scope>NUCLEOTIDE SEQUENCE [LARGE SCALE GENOMIC DNA]</scope>
    <source>
        <strain evidence="4 5">CRIB</strain>
    </source>
</reference>
<evidence type="ECO:0000313" key="5">
    <source>
        <dbReference type="Proteomes" id="UP000245622"/>
    </source>
</evidence>
<dbReference type="GeneID" id="82206096"/>
<evidence type="ECO:0000259" key="3">
    <source>
        <dbReference type="PROSITE" id="PS51272"/>
    </source>
</evidence>
<dbReference type="Proteomes" id="UP000245622">
    <property type="component" value="Chromosome 1"/>
</dbReference>
<gene>
    <name evidence="4" type="ORF">CRIB_2073</name>
</gene>
<organism evidence="4 5">
    <name type="scientific">Romboutsia ilealis</name>
    <dbReference type="NCBI Taxonomy" id="1115758"/>
    <lineage>
        <taxon>Bacteria</taxon>
        <taxon>Bacillati</taxon>
        <taxon>Bacillota</taxon>
        <taxon>Clostridia</taxon>
        <taxon>Peptostreptococcales</taxon>
        <taxon>Peptostreptococcaceae</taxon>
        <taxon>Romboutsia</taxon>
    </lineage>
</organism>
<evidence type="ECO:0000256" key="1">
    <source>
        <dbReference type="ARBA" id="ARBA00022737"/>
    </source>
</evidence>
<name>A0A1V1I3I0_9FIRM</name>
<dbReference type="PANTHER" id="PTHR43308:SF5">
    <property type="entry name" value="S-LAYER PROTEIN _ PEPTIDOGLYCAN ENDO-BETA-N-ACETYLGLUCOSAMINIDASE"/>
    <property type="match status" value="1"/>
</dbReference>
<feature type="domain" description="SLH" evidence="3">
    <location>
        <begin position="239"/>
        <end position="300"/>
    </location>
</feature>
<dbReference type="AlphaFoldDB" id="A0A1V1I3I0"/>
<protein>
    <submittedName>
        <fullName evidence="4">S-layer homoloy domain-containing protein</fullName>
    </submittedName>
</protein>
<feature type="domain" description="SLH" evidence="3">
    <location>
        <begin position="304"/>
        <end position="367"/>
    </location>
</feature>
<dbReference type="Pfam" id="PF00395">
    <property type="entry name" value="SLH"/>
    <property type="match status" value="1"/>
</dbReference>
<sequence>MKNKKNIAMAMAAVSTLGAVAPVFADEIIGTVVDNFNLDNLTSTDDKVRVQAEKDLEVTKAAIEKLVNEVDSNGNKIYDVTQREEIKGEIGQRYSYVYVTLTSKDDVNNTVEHKFTFYKKVKLVGDTDQDFGKELPWDTENKIIFDFIGKNNKVFVYNPETKEVNKEKDTDAYAELSRVIYQLKKSSSKITAIREVIQTGDTYADGYTIYAGKIGQDATGETKVARIDILGNVDEKLVKLVDANNDFVGHWAEDTIVDSMIAGIVDNTAKFNPEQEITRAQFAKMVCEANNIEPIKYNQDNKEKFDKFTDVSVTEWYAGYVAAIYETGLMKGDGNGTFRPEDKISRQEVAVVLATLENNGVSVEEVTTDVNGNRVHKDTKTNFVDDSEIAIWADESVEHLRNKGFAKGYAVSGGKFEYRPVNNMSRAEALTMITRVSK</sequence>
<dbReference type="KEGG" id="ril:CRIB_2073"/>
<keyword evidence="5" id="KW-1185">Reference proteome</keyword>
<evidence type="ECO:0000313" key="4">
    <source>
        <dbReference type="EMBL" id="CED94677.1"/>
    </source>
</evidence>
<dbReference type="RefSeq" id="WP_180702178.1">
    <property type="nucleotide sequence ID" value="NZ_LN555523.1"/>
</dbReference>
<dbReference type="EMBL" id="LN555523">
    <property type="protein sequence ID" value="CED94677.1"/>
    <property type="molecule type" value="Genomic_DNA"/>
</dbReference>
<feature type="domain" description="SLH" evidence="3">
    <location>
        <begin position="380"/>
        <end position="438"/>
    </location>
</feature>